<accession>A0A432MI42</accession>
<reference evidence="2 3" key="1">
    <citation type="submission" date="2018-12" db="EMBL/GenBank/DDBJ databases">
        <authorList>
            <person name="Toschakov S.V."/>
        </authorList>
    </citation>
    <scope>NUCLEOTIDE SEQUENCE [LARGE SCALE GENOMIC DNA]</scope>
    <source>
        <strain evidence="2 3">GM2012</strain>
    </source>
</reference>
<dbReference type="AlphaFoldDB" id="A0A432MI42"/>
<sequence>MSHSKAKARPRAEHNGQDPPEEAPDRNRPVHVVRLRNIRAAIWANETEAGLRYNATVTRLYKDGEQYWRTSDSFGRDDLLLLAKVVDLAHTWISEQMQAADVPF</sequence>
<reference evidence="2 3" key="2">
    <citation type="submission" date="2019-01" db="EMBL/GenBank/DDBJ databases">
        <title>Tautonia sociabilis, a novel thermotolerant planctomycete of Isosphaeraceae family, isolated from a 4000 m deep subterranean habitat.</title>
        <authorList>
            <person name="Kovaleva O.L."/>
            <person name="Elcheninov A.G."/>
            <person name="Van Heerden E."/>
            <person name="Toshchakov S.V."/>
            <person name="Novikov A."/>
            <person name="Bonch-Osmolovskaya E.A."/>
            <person name="Kublanov I.V."/>
        </authorList>
    </citation>
    <scope>NUCLEOTIDE SEQUENCE [LARGE SCALE GENOMIC DNA]</scope>
    <source>
        <strain evidence="2 3">GM2012</strain>
    </source>
</reference>
<name>A0A432MI42_9BACT</name>
<evidence type="ECO:0000313" key="2">
    <source>
        <dbReference type="EMBL" id="RUL86999.1"/>
    </source>
</evidence>
<comment type="caution">
    <text evidence="2">The sequence shown here is derived from an EMBL/GenBank/DDBJ whole genome shotgun (WGS) entry which is preliminary data.</text>
</comment>
<dbReference type="OrthoDB" id="9797435at2"/>
<dbReference type="EMBL" id="RYZH01000027">
    <property type="protein sequence ID" value="RUL86999.1"/>
    <property type="molecule type" value="Genomic_DNA"/>
</dbReference>
<dbReference type="RefSeq" id="WP_126726185.1">
    <property type="nucleotide sequence ID" value="NZ_RYZH01000027.1"/>
</dbReference>
<protein>
    <submittedName>
        <fullName evidence="2">Uncharacterized protein</fullName>
    </submittedName>
</protein>
<evidence type="ECO:0000256" key="1">
    <source>
        <dbReference type="SAM" id="MobiDB-lite"/>
    </source>
</evidence>
<dbReference type="Proteomes" id="UP000280296">
    <property type="component" value="Unassembled WGS sequence"/>
</dbReference>
<feature type="region of interest" description="Disordered" evidence="1">
    <location>
        <begin position="1"/>
        <end position="29"/>
    </location>
</feature>
<proteinExistence type="predicted"/>
<keyword evidence="3" id="KW-1185">Reference proteome</keyword>
<organism evidence="2 3">
    <name type="scientific">Tautonia sociabilis</name>
    <dbReference type="NCBI Taxonomy" id="2080755"/>
    <lineage>
        <taxon>Bacteria</taxon>
        <taxon>Pseudomonadati</taxon>
        <taxon>Planctomycetota</taxon>
        <taxon>Planctomycetia</taxon>
        <taxon>Isosphaerales</taxon>
        <taxon>Isosphaeraceae</taxon>
        <taxon>Tautonia</taxon>
    </lineage>
</organism>
<evidence type="ECO:0000313" key="3">
    <source>
        <dbReference type="Proteomes" id="UP000280296"/>
    </source>
</evidence>
<gene>
    <name evidence="2" type="ORF">TsocGM_14475</name>
</gene>